<dbReference type="EMBL" id="QTSX02005748">
    <property type="protein sequence ID" value="KAJ9058017.1"/>
    <property type="molecule type" value="Genomic_DNA"/>
</dbReference>
<feature type="non-terminal residue" evidence="1">
    <location>
        <position position="1"/>
    </location>
</feature>
<evidence type="ECO:0000313" key="1">
    <source>
        <dbReference type="EMBL" id="KAJ9058017.1"/>
    </source>
</evidence>
<name>A0ACC2S6U5_9FUNG</name>
<keyword evidence="2" id="KW-1185">Reference proteome</keyword>
<comment type="caution">
    <text evidence="1">The sequence shown here is derived from an EMBL/GenBank/DDBJ whole genome shotgun (WGS) entry which is preliminary data.</text>
</comment>
<protein>
    <submittedName>
        <fullName evidence="1">Uncharacterized protein</fullName>
    </submittedName>
</protein>
<gene>
    <name evidence="1" type="ORF">DSO57_1016699</name>
</gene>
<sequence length="70" mass="7323">LAPILQWTLFTGSVGPLPVSATTPLTLVILTVFDAGHNLLGNSGSADPILGPQGQRRHGLTGRCSCQWDV</sequence>
<organism evidence="1 2">
    <name type="scientific">Entomophthora muscae</name>
    <dbReference type="NCBI Taxonomy" id="34485"/>
    <lineage>
        <taxon>Eukaryota</taxon>
        <taxon>Fungi</taxon>
        <taxon>Fungi incertae sedis</taxon>
        <taxon>Zoopagomycota</taxon>
        <taxon>Entomophthoromycotina</taxon>
        <taxon>Entomophthoromycetes</taxon>
        <taxon>Entomophthorales</taxon>
        <taxon>Entomophthoraceae</taxon>
        <taxon>Entomophthora</taxon>
    </lineage>
</organism>
<evidence type="ECO:0000313" key="2">
    <source>
        <dbReference type="Proteomes" id="UP001165960"/>
    </source>
</evidence>
<accession>A0ACC2S6U5</accession>
<reference evidence="1" key="1">
    <citation type="submission" date="2022-04" db="EMBL/GenBank/DDBJ databases">
        <title>Genome of the entomopathogenic fungus Entomophthora muscae.</title>
        <authorList>
            <person name="Elya C."/>
            <person name="Lovett B.R."/>
            <person name="Lee E."/>
            <person name="Macias A.M."/>
            <person name="Hajek A.E."/>
            <person name="De Bivort B.L."/>
            <person name="Kasson M.T."/>
            <person name="De Fine Licht H.H."/>
            <person name="Stajich J.E."/>
        </authorList>
    </citation>
    <scope>NUCLEOTIDE SEQUENCE</scope>
    <source>
        <strain evidence="1">Berkeley</strain>
    </source>
</reference>
<proteinExistence type="predicted"/>
<dbReference type="Proteomes" id="UP001165960">
    <property type="component" value="Unassembled WGS sequence"/>
</dbReference>